<feature type="site" description="Reactive bond" evidence="7">
    <location>
        <begin position="99"/>
        <end position="100"/>
    </location>
</feature>
<dbReference type="SUPFAM" id="SSF57283">
    <property type="entry name" value="PMP inhibitors"/>
    <property type="match status" value="3"/>
</dbReference>
<comment type="similarity">
    <text evidence="6 7">Belongs to the protease inhibitor I19 family.</text>
</comment>
<feature type="domain" description="Pacifastin" evidence="8">
    <location>
        <begin position="112"/>
        <end position="147"/>
    </location>
</feature>
<dbReference type="EMBL" id="KC571960">
    <property type="protein sequence ID" value="AGM32459.1"/>
    <property type="molecule type" value="mRNA"/>
</dbReference>
<protein>
    <submittedName>
        <fullName evidence="9">Pacifastin-related peptide</fullName>
    </submittedName>
</protein>
<keyword evidence="2" id="KW-0964">Secreted</keyword>
<evidence type="ECO:0000256" key="1">
    <source>
        <dbReference type="ARBA" id="ARBA00004613"/>
    </source>
</evidence>
<dbReference type="GO" id="GO:0004867">
    <property type="term" value="F:serine-type endopeptidase inhibitor activity"/>
    <property type="evidence" value="ECO:0007669"/>
    <property type="project" value="UniProtKB-UniRule"/>
</dbReference>
<dbReference type="Pfam" id="PF05375">
    <property type="entry name" value="Pacifastin_I"/>
    <property type="match status" value="3"/>
</dbReference>
<dbReference type="GO" id="GO:0005576">
    <property type="term" value="C:extracellular region"/>
    <property type="evidence" value="ECO:0007669"/>
    <property type="project" value="UniProtKB-SubCell"/>
</dbReference>
<evidence type="ECO:0000259" key="8">
    <source>
        <dbReference type="PROSITE" id="PS51446"/>
    </source>
</evidence>
<comment type="caution">
    <text evidence="7">Lacks conserved residue(s) required for the propagation of feature annotation.</text>
</comment>
<keyword evidence="3 7" id="KW-0646">Protease inhibitor</keyword>
<dbReference type="InterPro" id="IPR008037">
    <property type="entry name" value="Pacifastin_dom"/>
</dbReference>
<proteinExistence type="evidence at transcript level"/>
<feature type="site" description="Reactive bond" evidence="7">
    <location>
        <begin position="141"/>
        <end position="142"/>
    </location>
</feature>
<evidence type="ECO:0000256" key="7">
    <source>
        <dbReference type="PROSITE-ProRule" id="PRU00776"/>
    </source>
</evidence>
<evidence type="ECO:0000256" key="6">
    <source>
        <dbReference type="ARBA" id="ARBA00029459"/>
    </source>
</evidence>
<feature type="domain" description="Pacifastin" evidence="8">
    <location>
        <begin position="70"/>
        <end position="105"/>
    </location>
</feature>
<keyword evidence="4 7" id="KW-0722">Serine protease inhibitor</keyword>
<accession>R4UK43</accession>
<sequence length="159" mass="17647">MSLLGCWRSDSLHSQNVPTILQEGARQLHTWDSWRQDCNTCTCSENRVARCTLRACLPRAIRQIPSSLPAETCEPGSSFKKDCNSCRCSEDGKTAVCTLKFCLPQSRRRRDVQKCQPGTTYQKGCNTCRCLEDGQTEACTLKLCLPNAGIPASNSEPKV</sequence>
<feature type="disulfide bond" evidence="7">
    <location>
        <begin position="41"/>
        <end position="51"/>
    </location>
</feature>
<feature type="disulfide bond" evidence="7">
    <location>
        <begin position="115"/>
        <end position="130"/>
    </location>
</feature>
<evidence type="ECO:0000256" key="5">
    <source>
        <dbReference type="ARBA" id="ARBA00023157"/>
    </source>
</evidence>
<dbReference type="PROSITE" id="PS51446">
    <property type="entry name" value="PACIFASTIN"/>
    <property type="match status" value="3"/>
</dbReference>
<keyword evidence="5 7" id="KW-1015">Disulfide bond</keyword>
<comment type="subcellular location">
    <subcellularLocation>
        <location evidence="1">Secreted</location>
    </subcellularLocation>
</comment>
<name>R4UK43_COPFO</name>
<evidence type="ECO:0000256" key="3">
    <source>
        <dbReference type="ARBA" id="ARBA00022690"/>
    </source>
</evidence>
<dbReference type="InterPro" id="IPR036201">
    <property type="entry name" value="Pacifastin_dom_sf"/>
</dbReference>
<reference evidence="9" key="1">
    <citation type="submission" date="2013-02" db="EMBL/GenBank/DDBJ databases">
        <title>Immune-Related transcriptome of Coptotermes formosanus Shiraki workers: the defense mechanism.</title>
        <authorList>
            <person name="Hussain A."/>
            <person name="Li Y.F."/>
            <person name="Cheng Y."/>
            <person name="Liu Y."/>
            <person name="Chen C.C."/>
            <person name="Wen S.Y."/>
        </authorList>
    </citation>
    <scope>NUCLEOTIDE SEQUENCE</scope>
</reference>
<feature type="disulfide bond" evidence="7">
    <location>
        <begin position="73"/>
        <end position="88"/>
    </location>
</feature>
<evidence type="ECO:0000313" key="9">
    <source>
        <dbReference type="EMBL" id="AGM32459.1"/>
    </source>
</evidence>
<feature type="disulfide bond" evidence="7">
    <location>
        <begin position="38"/>
        <end position="56"/>
    </location>
</feature>
<feature type="domain" description="Pacifastin" evidence="8">
    <location>
        <begin position="25"/>
        <end position="59"/>
    </location>
</feature>
<organism evidence="9">
    <name type="scientific">Coptotermes formosanus</name>
    <name type="common">Formosan subterranean termite</name>
    <dbReference type="NCBI Taxonomy" id="36987"/>
    <lineage>
        <taxon>Eukaryota</taxon>
        <taxon>Metazoa</taxon>
        <taxon>Ecdysozoa</taxon>
        <taxon>Arthropoda</taxon>
        <taxon>Hexapoda</taxon>
        <taxon>Insecta</taxon>
        <taxon>Pterygota</taxon>
        <taxon>Neoptera</taxon>
        <taxon>Polyneoptera</taxon>
        <taxon>Dictyoptera</taxon>
        <taxon>Blattodea</taxon>
        <taxon>Blattoidea</taxon>
        <taxon>Termitoidae</taxon>
        <taxon>Rhinotermitidae</taxon>
        <taxon>Coptotermes</taxon>
    </lineage>
</organism>
<evidence type="ECO:0000256" key="4">
    <source>
        <dbReference type="ARBA" id="ARBA00022900"/>
    </source>
</evidence>
<evidence type="ECO:0000256" key="2">
    <source>
        <dbReference type="ARBA" id="ARBA00022525"/>
    </source>
</evidence>
<dbReference type="AlphaFoldDB" id="R4UK43"/>